<keyword evidence="4" id="KW-0418">Kinase</keyword>
<evidence type="ECO:0000256" key="1">
    <source>
        <dbReference type="ARBA" id="ARBA00009670"/>
    </source>
</evidence>
<dbReference type="Pfam" id="PF03109">
    <property type="entry name" value="ABC1"/>
    <property type="match status" value="1"/>
</dbReference>
<dbReference type="PROSITE" id="PS50011">
    <property type="entry name" value="PROTEIN_KINASE_DOM"/>
    <property type="match status" value="1"/>
</dbReference>
<dbReference type="PANTHER" id="PTHR10566:SF128">
    <property type="entry name" value="UBIB DOMAIN CONTAINING KINASE"/>
    <property type="match status" value="1"/>
</dbReference>
<dbReference type="GO" id="GO:0005524">
    <property type="term" value="F:ATP binding"/>
    <property type="evidence" value="ECO:0007669"/>
    <property type="project" value="InterPro"/>
</dbReference>
<keyword evidence="2" id="KW-1133">Transmembrane helix</keyword>
<comment type="caution">
    <text evidence="4">The sequence shown here is derived from an EMBL/GenBank/DDBJ whole genome shotgun (WGS) entry which is preliminary data.</text>
</comment>
<feature type="transmembrane region" description="Helical" evidence="2">
    <location>
        <begin position="37"/>
        <end position="57"/>
    </location>
</feature>
<reference evidence="4 5" key="1">
    <citation type="submission" date="2019-01" db="EMBL/GenBank/DDBJ databases">
        <title>Coherence of Microcystis species and biogeography revealed through population genomics.</title>
        <authorList>
            <person name="Perez-Carrascal O.M."/>
            <person name="Terrat Y."/>
            <person name="Giani A."/>
            <person name="Fortin N."/>
            <person name="Tromas N."/>
            <person name="Shapiro B.J."/>
        </authorList>
    </citation>
    <scope>NUCLEOTIDE SEQUENCE [LARGE SCALE GENOMIC DNA]</scope>
    <source>
        <strain evidence="4">Ma_MB_F_20061100_S20D</strain>
    </source>
</reference>
<evidence type="ECO:0000313" key="5">
    <source>
        <dbReference type="Proteomes" id="UP000315113"/>
    </source>
</evidence>
<organism evidence="4 5">
    <name type="scientific">Microcystis aeruginosa Ma_MB_F_20061100_S20D</name>
    <dbReference type="NCBI Taxonomy" id="2486253"/>
    <lineage>
        <taxon>Bacteria</taxon>
        <taxon>Bacillati</taxon>
        <taxon>Cyanobacteriota</taxon>
        <taxon>Cyanophyceae</taxon>
        <taxon>Oscillatoriophycideae</taxon>
        <taxon>Chroococcales</taxon>
        <taxon>Microcystaceae</taxon>
        <taxon>Microcystis</taxon>
    </lineage>
</organism>
<dbReference type="EMBL" id="SFBH01000020">
    <property type="protein sequence ID" value="TRU39618.1"/>
    <property type="molecule type" value="Genomic_DNA"/>
</dbReference>
<evidence type="ECO:0000313" key="4">
    <source>
        <dbReference type="EMBL" id="TRU39618.1"/>
    </source>
</evidence>
<dbReference type="InterPro" id="IPR004147">
    <property type="entry name" value="ABC1_dom"/>
</dbReference>
<dbReference type="CDD" id="cd05121">
    <property type="entry name" value="ABC1_ADCK3-like"/>
    <property type="match status" value="1"/>
</dbReference>
<evidence type="ECO:0000259" key="3">
    <source>
        <dbReference type="PROSITE" id="PS50011"/>
    </source>
</evidence>
<dbReference type="InterPro" id="IPR000719">
    <property type="entry name" value="Prot_kinase_dom"/>
</dbReference>
<gene>
    <name evidence="4" type="ORF">EWV78_03105</name>
</gene>
<keyword evidence="2" id="KW-0812">Transmembrane</keyword>
<sequence>MSRHQDSQTDRKREETQFTPYSAEAIAQQYRYQPWQLFGRAFVITWSLGLFLLSLLWDKWTKQEEANKYRRASELRQILTRLGPTFIKVGQALSTRPDLVRKDFLDELVKLQDQLPPFDNDIAFALIETELGMPVEKAYREISPTPVAAASLGQVYKAILPTGEEVAVKVQRPGLRPLLSLDLYLMRWAAQKFGRLLPLNLGHDLTLIVDEFGTKLFEEIDYQNEGRNAEKFATNFQNNPEVKVPSIYWRYSGRRVLTLEWIDGYKLTDTENIKALGLDPNSIVKIGVTSGLQQLLEHGFFHADPHPGNLFATFDGRMAYIDFGMMDQLEEETKETLASCVVDLINKDYENLAANFVKLGFLTPETDIKPIIPALERVLGNAIGQSVGDFNFRTITDDFSELMYQYPFRIPAKFALIIRSLVTQEGVALTLDPNFKIVQVAYPYVAKRLLTGESPQLRRRLLDVLFKNGKFQWQRLENMITMARSESNFDLLPTAQLGITFLLSEEGRYLRRQLLLALTEDDRLHTAEVQRLWGLIQGELQPRRLLDVAMSAFRELSSQGVAAVLPRETSSR</sequence>
<dbReference type="InterPro" id="IPR011009">
    <property type="entry name" value="Kinase-like_dom_sf"/>
</dbReference>
<keyword evidence="4" id="KW-0808">Transferase</keyword>
<comment type="similarity">
    <text evidence="1">Belongs to the protein kinase superfamily. ADCK protein kinase family.</text>
</comment>
<protein>
    <submittedName>
        <fullName evidence="4">AarF/ABC1/UbiB kinase family protein</fullName>
    </submittedName>
</protein>
<evidence type="ECO:0000256" key="2">
    <source>
        <dbReference type="SAM" id="Phobius"/>
    </source>
</evidence>
<dbReference type="AlphaFoldDB" id="A0A552EYS8"/>
<accession>A0A552EYS8</accession>
<keyword evidence="2" id="KW-0472">Membrane</keyword>
<dbReference type="PANTHER" id="PTHR10566">
    <property type="entry name" value="CHAPERONE-ACTIVITY OF BC1 COMPLEX CABC1 -RELATED"/>
    <property type="match status" value="1"/>
</dbReference>
<dbReference type="Gene3D" id="1.10.510.10">
    <property type="entry name" value="Transferase(Phosphotransferase) domain 1"/>
    <property type="match status" value="1"/>
</dbReference>
<proteinExistence type="inferred from homology"/>
<dbReference type="InterPro" id="IPR050154">
    <property type="entry name" value="UbiB_kinase"/>
</dbReference>
<name>A0A552EYS8_MICAE</name>
<dbReference type="GO" id="GO:0004672">
    <property type="term" value="F:protein kinase activity"/>
    <property type="evidence" value="ECO:0007669"/>
    <property type="project" value="InterPro"/>
</dbReference>
<dbReference type="SUPFAM" id="SSF56112">
    <property type="entry name" value="Protein kinase-like (PK-like)"/>
    <property type="match status" value="1"/>
</dbReference>
<dbReference type="Proteomes" id="UP000315113">
    <property type="component" value="Unassembled WGS sequence"/>
</dbReference>
<feature type="domain" description="Protein kinase" evidence="3">
    <location>
        <begin position="141"/>
        <end position="471"/>
    </location>
</feature>